<evidence type="ECO:0000256" key="3">
    <source>
        <dbReference type="ARBA" id="ARBA00023163"/>
    </source>
</evidence>
<evidence type="ECO:0000259" key="4">
    <source>
        <dbReference type="PROSITE" id="PS50995"/>
    </source>
</evidence>
<evidence type="ECO:0000313" key="5">
    <source>
        <dbReference type="EMBL" id="QDO84654.1"/>
    </source>
</evidence>
<keyword evidence="2" id="KW-0238">DNA-binding</keyword>
<dbReference type="SUPFAM" id="SSF46785">
    <property type="entry name" value="Winged helix' DNA-binding domain"/>
    <property type="match status" value="1"/>
</dbReference>
<keyword evidence="1" id="KW-0805">Transcription regulation</keyword>
<dbReference type="EMBL" id="CP041614">
    <property type="protein sequence ID" value="QDO84654.1"/>
    <property type="molecule type" value="Genomic_DNA"/>
</dbReference>
<protein>
    <submittedName>
        <fullName evidence="5">MarR family transcriptional regulator</fullName>
    </submittedName>
</protein>
<sequence length="140" mass="16111">MSIKFERKASFGWLTNVIANKAARKFEEQLKKQGLTLALWPVLMCLFEEEGITQSEIARKSMIENSTTTRTLDKLVKLSLVERRNDPNSRRSFRIYLTEKGRALESQLLPIPIAVNKELLAPLKASEQKELIRLLQKLVN</sequence>
<dbReference type="PROSITE" id="PS50995">
    <property type="entry name" value="HTH_MARR_2"/>
    <property type="match status" value="1"/>
</dbReference>
<dbReference type="PRINTS" id="PR00598">
    <property type="entry name" value="HTHMARR"/>
</dbReference>
<dbReference type="InterPro" id="IPR000835">
    <property type="entry name" value="HTH_MarR-typ"/>
</dbReference>
<evidence type="ECO:0000313" key="6">
    <source>
        <dbReference type="Proteomes" id="UP000315947"/>
    </source>
</evidence>
<dbReference type="InterPro" id="IPR036390">
    <property type="entry name" value="WH_DNA-bd_sf"/>
</dbReference>
<proteinExistence type="predicted"/>
<gene>
    <name evidence="5" type="ORF">FM037_17325</name>
</gene>
<dbReference type="Gene3D" id="1.10.10.10">
    <property type="entry name" value="Winged helix-like DNA-binding domain superfamily/Winged helix DNA-binding domain"/>
    <property type="match status" value="1"/>
</dbReference>
<name>A0ABX5WZX3_9GAMM</name>
<dbReference type="PANTHER" id="PTHR42756">
    <property type="entry name" value="TRANSCRIPTIONAL REGULATOR, MARR"/>
    <property type="match status" value="1"/>
</dbReference>
<evidence type="ECO:0000256" key="1">
    <source>
        <dbReference type="ARBA" id="ARBA00023015"/>
    </source>
</evidence>
<evidence type="ECO:0000256" key="2">
    <source>
        <dbReference type="ARBA" id="ARBA00023125"/>
    </source>
</evidence>
<accession>A0ABX5WZX3</accession>
<dbReference type="SMART" id="SM00347">
    <property type="entry name" value="HTH_MARR"/>
    <property type="match status" value="1"/>
</dbReference>
<dbReference type="Proteomes" id="UP000315947">
    <property type="component" value="Chromosome"/>
</dbReference>
<organism evidence="5 6">
    <name type="scientific">Shewanella psychropiezotolerans</name>
    <dbReference type="NCBI Taxonomy" id="2593655"/>
    <lineage>
        <taxon>Bacteria</taxon>
        <taxon>Pseudomonadati</taxon>
        <taxon>Pseudomonadota</taxon>
        <taxon>Gammaproteobacteria</taxon>
        <taxon>Alteromonadales</taxon>
        <taxon>Shewanellaceae</taxon>
        <taxon>Shewanella</taxon>
    </lineage>
</organism>
<dbReference type="Pfam" id="PF01047">
    <property type="entry name" value="MarR"/>
    <property type="match status" value="1"/>
</dbReference>
<keyword evidence="3" id="KW-0804">Transcription</keyword>
<feature type="domain" description="HTH marR-type" evidence="4">
    <location>
        <begin position="1"/>
        <end position="140"/>
    </location>
</feature>
<dbReference type="InterPro" id="IPR036388">
    <property type="entry name" value="WH-like_DNA-bd_sf"/>
</dbReference>
<reference evidence="5 6" key="1">
    <citation type="submission" date="2019-07" db="EMBL/GenBank/DDBJ databases">
        <title>Shewanella sp. YLB-06 whole genomic sequence.</title>
        <authorList>
            <person name="Yu L."/>
        </authorList>
    </citation>
    <scope>NUCLEOTIDE SEQUENCE [LARGE SCALE GENOMIC DNA]</scope>
    <source>
        <strain evidence="5 6">YLB-06</strain>
    </source>
</reference>
<dbReference type="RefSeq" id="WP_144047005.1">
    <property type="nucleotide sequence ID" value="NZ_CP041614.1"/>
</dbReference>
<keyword evidence="6" id="KW-1185">Reference proteome</keyword>
<dbReference type="PANTHER" id="PTHR42756:SF1">
    <property type="entry name" value="TRANSCRIPTIONAL REPRESSOR OF EMRAB OPERON"/>
    <property type="match status" value="1"/>
</dbReference>